<feature type="chain" id="PRO_5047005699" description="Collagen-like protein" evidence="2">
    <location>
        <begin position="23"/>
        <end position="190"/>
    </location>
</feature>
<comment type="caution">
    <text evidence="3">The sequence shown here is derived from an EMBL/GenBank/DDBJ whole genome shotgun (WGS) entry which is preliminary data.</text>
</comment>
<dbReference type="EMBL" id="BAABIQ010000044">
    <property type="protein sequence ID" value="GAA4806834.1"/>
    <property type="molecule type" value="Genomic_DNA"/>
</dbReference>
<keyword evidence="4" id="KW-1185">Reference proteome</keyword>
<accession>A0ABP9CA28</accession>
<dbReference type="Proteomes" id="UP001501411">
    <property type="component" value="Unassembled WGS sequence"/>
</dbReference>
<proteinExistence type="predicted"/>
<organism evidence="3 4">
    <name type="scientific">Olivibacter ginsenosidimutans</name>
    <dbReference type="NCBI Taxonomy" id="1176537"/>
    <lineage>
        <taxon>Bacteria</taxon>
        <taxon>Pseudomonadati</taxon>
        <taxon>Bacteroidota</taxon>
        <taxon>Sphingobacteriia</taxon>
        <taxon>Sphingobacteriales</taxon>
        <taxon>Sphingobacteriaceae</taxon>
        <taxon>Olivibacter</taxon>
    </lineage>
</organism>
<protein>
    <recommendedName>
        <fullName evidence="5">Collagen-like protein</fullName>
    </recommendedName>
</protein>
<feature type="signal peptide" evidence="2">
    <location>
        <begin position="1"/>
        <end position="22"/>
    </location>
</feature>
<feature type="compositionally biased region" description="Low complexity" evidence="1">
    <location>
        <begin position="28"/>
        <end position="37"/>
    </location>
</feature>
<gene>
    <name evidence="3" type="ORF">GCM10023231_40030</name>
</gene>
<reference evidence="4" key="1">
    <citation type="journal article" date="2019" name="Int. J. Syst. Evol. Microbiol.">
        <title>The Global Catalogue of Microorganisms (GCM) 10K type strain sequencing project: providing services to taxonomists for standard genome sequencing and annotation.</title>
        <authorList>
            <consortium name="The Broad Institute Genomics Platform"/>
            <consortium name="The Broad Institute Genome Sequencing Center for Infectious Disease"/>
            <person name="Wu L."/>
            <person name="Ma J."/>
        </authorList>
    </citation>
    <scope>NUCLEOTIDE SEQUENCE [LARGE SCALE GENOMIC DNA]</scope>
    <source>
        <strain evidence="4">JCM 18200</strain>
    </source>
</reference>
<dbReference type="RefSeq" id="WP_345234865.1">
    <property type="nucleotide sequence ID" value="NZ_BAABIQ010000044.1"/>
</dbReference>
<feature type="compositionally biased region" description="Basic and acidic residues" evidence="1">
    <location>
        <begin position="38"/>
        <end position="50"/>
    </location>
</feature>
<feature type="region of interest" description="Disordered" evidence="1">
    <location>
        <begin position="26"/>
        <end position="55"/>
    </location>
</feature>
<sequence>MKTFIKHLLFFLLIMGSFNACKKGDIGPEGPQGIQGEQGEKGDKGDKGSKGDQGNANVITRTFTANKITWTSSVIFSTNYVVATLSVPEITADIVNNGAVMVYGGFFWESPWSALPLSFYETGKTNHFTYGIKAGSVTLRVHNSSNTAPSAPGIAFKVVVIAGKAATAAKNNQVDLNNYQTVKQFFKLDD</sequence>
<name>A0ABP9CA28_9SPHI</name>
<evidence type="ECO:0000256" key="2">
    <source>
        <dbReference type="SAM" id="SignalP"/>
    </source>
</evidence>
<evidence type="ECO:0000256" key="1">
    <source>
        <dbReference type="SAM" id="MobiDB-lite"/>
    </source>
</evidence>
<evidence type="ECO:0000313" key="4">
    <source>
        <dbReference type="Proteomes" id="UP001501411"/>
    </source>
</evidence>
<evidence type="ECO:0000313" key="3">
    <source>
        <dbReference type="EMBL" id="GAA4806834.1"/>
    </source>
</evidence>
<dbReference type="Gene3D" id="1.20.5.320">
    <property type="entry name" value="6-Phosphogluconate Dehydrogenase, domain 3"/>
    <property type="match status" value="1"/>
</dbReference>
<keyword evidence="2" id="KW-0732">Signal</keyword>
<evidence type="ECO:0008006" key="5">
    <source>
        <dbReference type="Google" id="ProtNLM"/>
    </source>
</evidence>